<evidence type="ECO:0000259" key="1">
    <source>
        <dbReference type="Pfam" id="PF07883"/>
    </source>
</evidence>
<name>A0A418XS41_9BURK</name>
<dbReference type="InterPro" id="IPR013096">
    <property type="entry name" value="Cupin_2"/>
</dbReference>
<proteinExistence type="predicted"/>
<dbReference type="RefSeq" id="WP_119811237.1">
    <property type="nucleotide sequence ID" value="NZ_QYUP01000118.1"/>
</dbReference>
<comment type="caution">
    <text evidence="2">The sequence shown here is derived from an EMBL/GenBank/DDBJ whole genome shotgun (WGS) entry which is preliminary data.</text>
</comment>
<dbReference type="InterPro" id="IPR011051">
    <property type="entry name" value="RmlC_Cupin_sf"/>
</dbReference>
<evidence type="ECO:0000313" key="2">
    <source>
        <dbReference type="EMBL" id="RJG15365.1"/>
    </source>
</evidence>
<protein>
    <recommendedName>
        <fullName evidence="1">Cupin type-2 domain-containing protein</fullName>
    </recommendedName>
</protein>
<evidence type="ECO:0000313" key="3">
    <source>
        <dbReference type="Proteomes" id="UP000284006"/>
    </source>
</evidence>
<feature type="domain" description="Cupin type-2" evidence="1">
    <location>
        <begin position="51"/>
        <end position="97"/>
    </location>
</feature>
<reference evidence="2 3" key="1">
    <citation type="submission" date="2018-09" db="EMBL/GenBank/DDBJ databases">
        <authorList>
            <person name="Zhu H."/>
        </authorList>
    </citation>
    <scope>NUCLEOTIDE SEQUENCE [LARGE SCALE GENOMIC DNA]</scope>
    <source>
        <strain evidence="2 3">K1S02-61</strain>
    </source>
</reference>
<dbReference type="OrthoDB" id="8265259at2"/>
<gene>
    <name evidence="2" type="ORF">D3872_13390</name>
</gene>
<dbReference type="Gene3D" id="2.60.120.10">
    <property type="entry name" value="Jelly Rolls"/>
    <property type="match status" value="1"/>
</dbReference>
<organism evidence="2 3">
    <name type="scientific">Massilia cavernae</name>
    <dbReference type="NCBI Taxonomy" id="2320864"/>
    <lineage>
        <taxon>Bacteria</taxon>
        <taxon>Pseudomonadati</taxon>
        <taxon>Pseudomonadota</taxon>
        <taxon>Betaproteobacteria</taxon>
        <taxon>Burkholderiales</taxon>
        <taxon>Oxalobacteraceae</taxon>
        <taxon>Telluria group</taxon>
        <taxon>Massilia</taxon>
    </lineage>
</organism>
<dbReference type="InterPro" id="IPR014710">
    <property type="entry name" value="RmlC-like_jellyroll"/>
</dbReference>
<accession>A0A418XS41</accession>
<dbReference type="Proteomes" id="UP000284006">
    <property type="component" value="Unassembled WGS sequence"/>
</dbReference>
<sequence length="111" mass="11770">MTVHRFPPLSGPYQVATAPPLEVGGVRKVLTGLARIEAGVRSPPSGFRRGCASEVDYVVSGRLRVDTASGSYEIAAGDIVVENPDQPHATTALEDSEIFFVLMDPLVAFDG</sequence>
<dbReference type="SUPFAM" id="SSF51182">
    <property type="entry name" value="RmlC-like cupins"/>
    <property type="match status" value="1"/>
</dbReference>
<dbReference type="AlphaFoldDB" id="A0A418XS41"/>
<keyword evidence="3" id="KW-1185">Reference proteome</keyword>
<dbReference type="EMBL" id="QYUP01000118">
    <property type="protein sequence ID" value="RJG15365.1"/>
    <property type="molecule type" value="Genomic_DNA"/>
</dbReference>
<dbReference type="Pfam" id="PF07883">
    <property type="entry name" value="Cupin_2"/>
    <property type="match status" value="1"/>
</dbReference>